<organism evidence="2 3">
    <name type="scientific">Sphingomonas paucimobilis NBRC 13935</name>
    <dbReference type="NCBI Taxonomy" id="1219050"/>
    <lineage>
        <taxon>Bacteria</taxon>
        <taxon>Pseudomonadati</taxon>
        <taxon>Pseudomonadota</taxon>
        <taxon>Alphaproteobacteria</taxon>
        <taxon>Sphingomonadales</taxon>
        <taxon>Sphingomonadaceae</taxon>
        <taxon>Sphingomonas</taxon>
    </lineage>
</organism>
<accession>A0A0C9NBG5</accession>
<sequence>MTDPVFPEAAPARPIWLVTLADLALLLVGFLVLVQATGTERRPALLNGLRAQFGSSKSLVDQAMRLPPEPPPAMPVAAAALRFAPGSATPVDPDVLFVPWAHEALADPRVRLSVVGATDGSAADVDPVTHSAVVLAADRARAAAALIGPAAVDRLILSTAAKPGQRIAMVTLVFAGEPSRRHQ</sequence>
<keyword evidence="1" id="KW-1133">Transmembrane helix</keyword>
<dbReference type="Proteomes" id="UP000032025">
    <property type="component" value="Unassembled WGS sequence"/>
</dbReference>
<name>A0A0C9NBG5_SPHPI</name>
<dbReference type="EMBL" id="BBJS01000023">
    <property type="protein sequence ID" value="GAN13602.1"/>
    <property type="molecule type" value="Genomic_DNA"/>
</dbReference>
<feature type="transmembrane region" description="Helical" evidence="1">
    <location>
        <begin position="15"/>
        <end position="34"/>
    </location>
</feature>
<proteinExistence type="predicted"/>
<keyword evidence="3" id="KW-1185">Reference proteome</keyword>
<dbReference type="RefSeq" id="WP_007406191.1">
    <property type="nucleotide sequence ID" value="NZ_BBJS01000023.1"/>
</dbReference>
<dbReference type="GeneID" id="78527260"/>
<keyword evidence="1" id="KW-0812">Transmembrane</keyword>
<protein>
    <submittedName>
        <fullName evidence="2">DNA, contig: SP623</fullName>
    </submittedName>
</protein>
<dbReference type="AlphaFoldDB" id="A0A0C9NBG5"/>
<evidence type="ECO:0000313" key="2">
    <source>
        <dbReference type="EMBL" id="GAN13602.1"/>
    </source>
</evidence>
<keyword evidence="1" id="KW-0472">Membrane</keyword>
<comment type="caution">
    <text evidence="2">The sequence shown here is derived from an EMBL/GenBank/DDBJ whole genome shotgun (WGS) entry which is preliminary data.</text>
</comment>
<evidence type="ECO:0000313" key="3">
    <source>
        <dbReference type="Proteomes" id="UP000032025"/>
    </source>
</evidence>
<evidence type="ECO:0000256" key="1">
    <source>
        <dbReference type="SAM" id="Phobius"/>
    </source>
</evidence>
<reference evidence="2 3" key="1">
    <citation type="submission" date="2014-08" db="EMBL/GenBank/DDBJ databases">
        <title>Whole genome shotgun sequence of Sphingomonas paucimobilis NBRC 13935.</title>
        <authorList>
            <person name="Hosoyama A."/>
            <person name="Hashimoto M."/>
            <person name="Hosoyama Y."/>
            <person name="Noguchi M."/>
            <person name="Uohara A."/>
            <person name="Ohji S."/>
            <person name="Katano-Makiyama Y."/>
            <person name="Ichikawa N."/>
            <person name="Kimura A."/>
            <person name="Yamazoe A."/>
            <person name="Fujita N."/>
        </authorList>
    </citation>
    <scope>NUCLEOTIDE SEQUENCE [LARGE SCALE GENOMIC DNA]</scope>
    <source>
        <strain evidence="2 3">NBRC 13935</strain>
    </source>
</reference>
<gene>
    <name evidence="2" type="ORF">SP6_23_00020</name>
</gene>